<dbReference type="Bgee" id="ENSMODG00000027983">
    <property type="expression patterns" value="Expressed in lung and 15 other cell types or tissues"/>
</dbReference>
<evidence type="ECO:0000313" key="12">
    <source>
        <dbReference type="Proteomes" id="UP000002280"/>
    </source>
</evidence>
<name>A0A5F8GI51_MONDO</name>
<dbReference type="EC" id="2.4.2.31" evidence="10"/>
<evidence type="ECO:0000313" key="11">
    <source>
        <dbReference type="Ensembl" id="ENSMODP00000047298.1"/>
    </source>
</evidence>
<reference evidence="11" key="3">
    <citation type="submission" date="2025-09" db="UniProtKB">
        <authorList>
            <consortium name="Ensembl"/>
        </authorList>
    </citation>
    <scope>IDENTIFICATION</scope>
</reference>
<dbReference type="GO" id="GO:0016779">
    <property type="term" value="F:nucleotidyltransferase activity"/>
    <property type="evidence" value="ECO:0007669"/>
    <property type="project" value="UniProtKB-KW"/>
</dbReference>
<reference evidence="11" key="2">
    <citation type="submission" date="2025-08" db="UniProtKB">
        <authorList>
            <consortium name="Ensembl"/>
        </authorList>
    </citation>
    <scope>IDENTIFICATION</scope>
</reference>
<comment type="catalytic activity">
    <reaction evidence="9 10">
        <text>L-arginyl-[protein] + NAD(+) = N(omega)-(ADP-D-ribosyl)-L-arginyl-[protein] + nicotinamide + H(+)</text>
        <dbReference type="Rhea" id="RHEA:19149"/>
        <dbReference type="Rhea" id="RHEA-COMP:10532"/>
        <dbReference type="Rhea" id="RHEA-COMP:15087"/>
        <dbReference type="ChEBI" id="CHEBI:15378"/>
        <dbReference type="ChEBI" id="CHEBI:17154"/>
        <dbReference type="ChEBI" id="CHEBI:29965"/>
        <dbReference type="ChEBI" id="CHEBI:57540"/>
        <dbReference type="ChEBI" id="CHEBI:142554"/>
        <dbReference type="EC" id="2.4.2.31"/>
    </reaction>
</comment>
<dbReference type="SUPFAM" id="SSF56399">
    <property type="entry name" value="ADP-ribosylation"/>
    <property type="match status" value="1"/>
</dbReference>
<accession>A0A5F8GI51</accession>
<keyword evidence="7 10" id="KW-0520">NAD</keyword>
<evidence type="ECO:0000256" key="3">
    <source>
        <dbReference type="ARBA" id="ARBA00022679"/>
    </source>
</evidence>
<protein>
    <recommendedName>
        <fullName evidence="10">NAD(P)(+)--arginine ADP-ribosyltransferase</fullName>
        <ecNumber evidence="10">2.4.2.31</ecNumber>
    </recommendedName>
    <alternativeName>
        <fullName evidence="10">Mono(ADP-ribosyl)transferase</fullName>
    </alternativeName>
</protein>
<dbReference type="PANTHER" id="PTHR10339:SF2">
    <property type="entry name" value="ECTO-ADP-RIBOSYLTRANSFERASE 5"/>
    <property type="match status" value="1"/>
</dbReference>
<dbReference type="Gene3D" id="3.90.176.10">
    <property type="entry name" value="Toxin ADP-ribosyltransferase, Chain A, domain 1"/>
    <property type="match status" value="1"/>
</dbReference>
<dbReference type="InterPro" id="IPR050999">
    <property type="entry name" value="ADP-ribosyltransferase_ARG"/>
</dbReference>
<reference evidence="11 12" key="1">
    <citation type="journal article" date="2007" name="Nature">
        <title>Genome of the marsupial Monodelphis domestica reveals innovation in non-coding sequences.</title>
        <authorList>
            <person name="Mikkelsen T.S."/>
            <person name="Wakefield M.J."/>
            <person name="Aken B."/>
            <person name="Amemiya C.T."/>
            <person name="Chang J.L."/>
            <person name="Duke S."/>
            <person name="Garber M."/>
            <person name="Gentles A.J."/>
            <person name="Goodstadt L."/>
            <person name="Heger A."/>
            <person name="Jurka J."/>
            <person name="Kamal M."/>
            <person name="Mauceli E."/>
            <person name="Searle S.M."/>
            <person name="Sharpe T."/>
            <person name="Baker M.L."/>
            <person name="Batzer M.A."/>
            <person name="Benos P.V."/>
            <person name="Belov K."/>
            <person name="Clamp M."/>
            <person name="Cook A."/>
            <person name="Cuff J."/>
            <person name="Das R."/>
            <person name="Davidow L."/>
            <person name="Deakin J.E."/>
            <person name="Fazzari M.J."/>
            <person name="Glass J.L."/>
            <person name="Grabherr M."/>
            <person name="Greally J.M."/>
            <person name="Gu W."/>
            <person name="Hore T.A."/>
            <person name="Huttley G.A."/>
            <person name="Kleber M."/>
            <person name="Jirtle R.L."/>
            <person name="Koina E."/>
            <person name="Lee J.T."/>
            <person name="Mahony S."/>
            <person name="Marra M.A."/>
            <person name="Miller R.D."/>
            <person name="Nicholls R.D."/>
            <person name="Oda M."/>
            <person name="Papenfuss A.T."/>
            <person name="Parra Z.E."/>
            <person name="Pollock D.D."/>
            <person name="Ray D.A."/>
            <person name="Schein J.E."/>
            <person name="Speed T.P."/>
            <person name="Thompson K."/>
            <person name="VandeBerg J.L."/>
            <person name="Wade C.M."/>
            <person name="Walker J.A."/>
            <person name="Waters P.D."/>
            <person name="Webber C."/>
            <person name="Weidman J.R."/>
            <person name="Xie X."/>
            <person name="Zody M.C."/>
            <person name="Baldwin J."/>
            <person name="Abdouelleil A."/>
            <person name="Abdulkadir J."/>
            <person name="Abebe A."/>
            <person name="Abera B."/>
            <person name="Abreu J."/>
            <person name="Acer S.C."/>
            <person name="Aftuck L."/>
            <person name="Alexander A."/>
            <person name="An P."/>
            <person name="Anderson E."/>
            <person name="Anderson S."/>
            <person name="Arachi H."/>
            <person name="Azer M."/>
            <person name="Bachantsang P."/>
            <person name="Barry A."/>
            <person name="Bayul T."/>
            <person name="Berlin A."/>
            <person name="Bessette D."/>
            <person name="Bloom T."/>
            <person name="Bloom T."/>
            <person name="Boguslavskiy L."/>
            <person name="Bonnet C."/>
            <person name="Boukhgalter B."/>
            <person name="Bourzgui I."/>
            <person name="Brown A."/>
            <person name="Cahill P."/>
            <person name="Channer S."/>
            <person name="Cheshatsang Y."/>
            <person name="Chuda L."/>
            <person name="Citroen M."/>
            <person name="Collymore A."/>
            <person name="Cooke P."/>
            <person name="Costello M."/>
            <person name="D'Aco K."/>
            <person name="Daza R."/>
            <person name="De Haan G."/>
            <person name="DeGray S."/>
            <person name="DeMaso C."/>
            <person name="Dhargay N."/>
            <person name="Dooley K."/>
            <person name="Dooley E."/>
            <person name="Doricent M."/>
            <person name="Dorje P."/>
            <person name="Dorjee K."/>
            <person name="Dupes A."/>
            <person name="Elong R."/>
            <person name="Falk J."/>
            <person name="Farina A."/>
            <person name="Faro S."/>
            <person name="Ferguson D."/>
            <person name="Fisher S."/>
            <person name="Foley C.D."/>
            <person name="Franke A."/>
            <person name="Friedrich D."/>
            <person name="Gadbois L."/>
            <person name="Gearin G."/>
            <person name="Gearin C.R."/>
            <person name="Giannoukos G."/>
            <person name="Goode T."/>
            <person name="Graham J."/>
            <person name="Grandbois E."/>
            <person name="Grewal S."/>
            <person name="Gyaltsen K."/>
            <person name="Hafez N."/>
            <person name="Hagos B."/>
            <person name="Hall J."/>
            <person name="Henson C."/>
            <person name="Hollinger A."/>
            <person name="Honan T."/>
            <person name="Huard M.D."/>
            <person name="Hughes L."/>
            <person name="Hurhula B."/>
            <person name="Husby M.E."/>
            <person name="Kamat A."/>
            <person name="Kanga B."/>
            <person name="Kashin S."/>
            <person name="Khazanovich D."/>
            <person name="Kisner P."/>
            <person name="Lance K."/>
            <person name="Lara M."/>
            <person name="Lee W."/>
            <person name="Lennon N."/>
            <person name="Letendre F."/>
            <person name="LeVine R."/>
            <person name="Lipovsky A."/>
            <person name="Liu X."/>
            <person name="Liu J."/>
            <person name="Liu S."/>
            <person name="Lokyitsang T."/>
            <person name="Lokyitsang Y."/>
            <person name="Lubonja R."/>
            <person name="Lui A."/>
            <person name="MacDonald P."/>
            <person name="Magnisalis V."/>
            <person name="Maru K."/>
            <person name="Matthews C."/>
            <person name="McCusker W."/>
            <person name="McDonough S."/>
            <person name="Mehta T."/>
            <person name="Meldrim J."/>
            <person name="Meneus L."/>
            <person name="Mihai O."/>
            <person name="Mihalev A."/>
            <person name="Mihova T."/>
            <person name="Mittelman R."/>
            <person name="Mlenga V."/>
            <person name="Montmayeur A."/>
            <person name="Mulrain L."/>
            <person name="Navidi A."/>
            <person name="Naylor J."/>
            <person name="Negash T."/>
            <person name="Nguyen T."/>
            <person name="Nguyen N."/>
            <person name="Nicol R."/>
            <person name="Norbu C."/>
            <person name="Norbu N."/>
            <person name="Novod N."/>
            <person name="O'Neill B."/>
            <person name="Osman S."/>
            <person name="Markiewicz E."/>
            <person name="Oyono O.L."/>
            <person name="Patti C."/>
            <person name="Phunkhang P."/>
            <person name="Pierre F."/>
            <person name="Priest M."/>
            <person name="Raghuraman S."/>
            <person name="Rege F."/>
            <person name="Reyes R."/>
            <person name="Rise C."/>
            <person name="Rogov P."/>
            <person name="Ross K."/>
            <person name="Ryan E."/>
            <person name="Settipalli S."/>
            <person name="Shea T."/>
            <person name="Sherpa N."/>
            <person name="Shi L."/>
            <person name="Shih D."/>
            <person name="Sparrow T."/>
            <person name="Spaulding J."/>
            <person name="Stalker J."/>
            <person name="Stange-Thomann N."/>
            <person name="Stavropoulos S."/>
            <person name="Stone C."/>
            <person name="Strader C."/>
            <person name="Tesfaye S."/>
            <person name="Thomson T."/>
            <person name="Thoulutsang Y."/>
            <person name="Thoulutsang D."/>
            <person name="Topham K."/>
            <person name="Topping I."/>
            <person name="Tsamla T."/>
            <person name="Vassiliev H."/>
            <person name="Vo A."/>
            <person name="Wangchuk T."/>
            <person name="Wangdi T."/>
            <person name="Weiand M."/>
            <person name="Wilkinson J."/>
            <person name="Wilson A."/>
            <person name="Yadav S."/>
            <person name="Young G."/>
            <person name="Yu Q."/>
            <person name="Zembek L."/>
            <person name="Zhong D."/>
            <person name="Zimmer A."/>
            <person name="Zwirko Z."/>
            <person name="Jaffe D.B."/>
            <person name="Alvarez P."/>
            <person name="Brockman W."/>
            <person name="Butler J."/>
            <person name="Chin C."/>
            <person name="Gnerre S."/>
            <person name="MacCallum I."/>
            <person name="Graves J.A."/>
            <person name="Ponting C.P."/>
            <person name="Breen M."/>
            <person name="Samollow P.B."/>
            <person name="Lander E.S."/>
            <person name="Lindblad-Toh K."/>
        </authorList>
    </citation>
    <scope>NUCLEOTIDE SEQUENCE [LARGE SCALE GENOMIC DNA]</scope>
</reference>
<sequence>MMVAETPPEMLEKCLLTIAVVPYVIFIWLQIPQVRGKTLPLDMAPNSFDDAYIGCVEEMEQIAPFLFQEEMAQHQVLRESWEAATAFLKSYQNLSLPPGFTTQHAMAVIVYTNSSNILHRELNSAVRTLGSSIDAYMEQFPFKALHFYLMRALQLLRDPESCKEDSGQEVFRGVGNIHFEPRKLGESIRFGQFTSTSEEWKVAQMYGNATLFTLSTCFGASIKRLSVFPNEREVLIPPNEVFQVSNFSQEGTRNLVTLRSLNWTYSNFNCVYLKRKKSQNSVFKTGKIPDASIQISQLSSHSYMPFSLCSFPCSTQSLFPLLASFSSWHIMST</sequence>
<dbReference type="Pfam" id="PF01129">
    <property type="entry name" value="ART"/>
    <property type="match status" value="1"/>
</dbReference>
<dbReference type="Ensembl" id="ENSMODT00000076229.1">
    <property type="protein sequence ID" value="ENSMODP00000047298.1"/>
    <property type="gene ID" value="ENSMODG00000027983.2"/>
</dbReference>
<comment type="similarity">
    <text evidence="1 10">Belongs to the Arg-specific ADP-ribosyltransferase family.</text>
</comment>
<dbReference type="AlphaFoldDB" id="A0A5F8GI51"/>
<evidence type="ECO:0000256" key="9">
    <source>
        <dbReference type="ARBA" id="ARBA00047597"/>
    </source>
</evidence>
<keyword evidence="5" id="KW-0732">Signal</keyword>
<dbReference type="OMA" id="PEMLEKC"/>
<dbReference type="GeneTree" id="ENSGT01030000234601"/>
<evidence type="ECO:0000256" key="2">
    <source>
        <dbReference type="ARBA" id="ARBA00022676"/>
    </source>
</evidence>
<dbReference type="PANTHER" id="PTHR10339">
    <property type="entry name" value="ADP-RIBOSYLTRANSFERASE"/>
    <property type="match status" value="1"/>
</dbReference>
<dbReference type="PRINTS" id="PR00970">
    <property type="entry name" value="RIBTRNSFRASE"/>
</dbReference>
<keyword evidence="6 10" id="KW-0521">NADP</keyword>
<keyword evidence="2 10" id="KW-0328">Glycosyltransferase</keyword>
<evidence type="ECO:0000256" key="6">
    <source>
        <dbReference type="ARBA" id="ARBA00022857"/>
    </source>
</evidence>
<dbReference type="FunFam" id="3.90.176.10:FF:000001">
    <property type="entry name" value="NAD(P)(+)--arginine ADP-ribosyltransferase"/>
    <property type="match status" value="1"/>
</dbReference>
<dbReference type="InterPro" id="IPR000768">
    <property type="entry name" value="ART"/>
</dbReference>
<keyword evidence="8" id="KW-1015">Disulfide bond</keyword>
<evidence type="ECO:0000256" key="4">
    <source>
        <dbReference type="ARBA" id="ARBA00022695"/>
    </source>
</evidence>
<evidence type="ECO:0000256" key="10">
    <source>
        <dbReference type="RuleBase" id="RU361228"/>
    </source>
</evidence>
<proteinExistence type="inferred from homology"/>
<evidence type="ECO:0000256" key="8">
    <source>
        <dbReference type="ARBA" id="ARBA00023157"/>
    </source>
</evidence>
<keyword evidence="3 10" id="KW-0808">Transferase</keyword>
<dbReference type="GO" id="GO:0106274">
    <property type="term" value="F:NAD+-protein-arginine ADP-ribosyltransferase activity"/>
    <property type="evidence" value="ECO:0007669"/>
    <property type="project" value="UniProtKB-EC"/>
</dbReference>
<evidence type="ECO:0000256" key="7">
    <source>
        <dbReference type="ARBA" id="ARBA00023027"/>
    </source>
</evidence>
<dbReference type="PROSITE" id="PS51996">
    <property type="entry name" value="TR_MART"/>
    <property type="match status" value="1"/>
</dbReference>
<keyword evidence="12" id="KW-1185">Reference proteome</keyword>
<organism evidence="11 12">
    <name type="scientific">Monodelphis domestica</name>
    <name type="common">Gray short-tailed opossum</name>
    <dbReference type="NCBI Taxonomy" id="13616"/>
    <lineage>
        <taxon>Eukaryota</taxon>
        <taxon>Metazoa</taxon>
        <taxon>Chordata</taxon>
        <taxon>Craniata</taxon>
        <taxon>Vertebrata</taxon>
        <taxon>Euteleostomi</taxon>
        <taxon>Mammalia</taxon>
        <taxon>Metatheria</taxon>
        <taxon>Didelphimorphia</taxon>
        <taxon>Didelphidae</taxon>
        <taxon>Monodelphis</taxon>
    </lineage>
</organism>
<evidence type="ECO:0000256" key="5">
    <source>
        <dbReference type="ARBA" id="ARBA00022729"/>
    </source>
</evidence>
<evidence type="ECO:0000256" key="1">
    <source>
        <dbReference type="ARBA" id="ARBA00009558"/>
    </source>
</evidence>
<dbReference type="Proteomes" id="UP000002280">
    <property type="component" value="Chromosome 4"/>
</dbReference>
<dbReference type="GO" id="GO:0003950">
    <property type="term" value="F:NAD+ poly-ADP-ribosyltransferase activity"/>
    <property type="evidence" value="ECO:0000318"/>
    <property type="project" value="GO_Central"/>
</dbReference>
<keyword evidence="4" id="KW-0548">Nucleotidyltransferase</keyword>
<dbReference type="InParanoid" id="A0A5F8GI51"/>